<protein>
    <recommendedName>
        <fullName evidence="4">DUF1097 domain-containing protein</fullName>
    </recommendedName>
</protein>
<feature type="transmembrane region" description="Helical" evidence="1">
    <location>
        <begin position="79"/>
        <end position="98"/>
    </location>
</feature>
<sequence length="174" mass="17727">MSSVLATALAVGLLGGAATWLFLSVGTLLIWAAFVAWASYFAVGGDNRAIPLNITSNAFGAVMAWLVAVLGLANPLAAMPLPVWLGLLVFASVVIYILASRFAPFSSVPAVTFGYATTFAYLSQTPGAFTHAALFSLTLANALPIVVISMTIGTLFAAASAKLAAGLTSVPATT</sequence>
<evidence type="ECO:0000313" key="2">
    <source>
        <dbReference type="EMBL" id="GGF68143.1"/>
    </source>
</evidence>
<dbReference type="Proteomes" id="UP000606044">
    <property type="component" value="Unassembled WGS sequence"/>
</dbReference>
<organism evidence="2 3">
    <name type="scientific">Azorhizobium oxalatiphilum</name>
    <dbReference type="NCBI Taxonomy" id="980631"/>
    <lineage>
        <taxon>Bacteria</taxon>
        <taxon>Pseudomonadati</taxon>
        <taxon>Pseudomonadota</taxon>
        <taxon>Alphaproteobacteria</taxon>
        <taxon>Hyphomicrobiales</taxon>
        <taxon>Xanthobacteraceae</taxon>
        <taxon>Azorhizobium</taxon>
    </lineage>
</organism>
<feature type="transmembrane region" description="Helical" evidence="1">
    <location>
        <begin position="28"/>
        <end position="45"/>
    </location>
</feature>
<evidence type="ECO:0000256" key="1">
    <source>
        <dbReference type="SAM" id="Phobius"/>
    </source>
</evidence>
<dbReference type="RefSeq" id="WP_188579925.1">
    <property type="nucleotide sequence ID" value="NZ_BMCT01000004.1"/>
</dbReference>
<keyword evidence="1" id="KW-0812">Transmembrane</keyword>
<dbReference type="InterPro" id="IPR009476">
    <property type="entry name" value="DUF1097"/>
</dbReference>
<evidence type="ECO:0008006" key="4">
    <source>
        <dbReference type="Google" id="ProtNLM"/>
    </source>
</evidence>
<comment type="caution">
    <text evidence="2">The sequence shown here is derived from an EMBL/GenBank/DDBJ whole genome shotgun (WGS) entry which is preliminary data.</text>
</comment>
<proteinExistence type="predicted"/>
<accession>A0A917FCJ5</accession>
<gene>
    <name evidence="2" type="ORF">GCM10007301_29780</name>
</gene>
<keyword evidence="3" id="KW-1185">Reference proteome</keyword>
<feature type="transmembrane region" description="Helical" evidence="1">
    <location>
        <begin position="105"/>
        <end position="122"/>
    </location>
</feature>
<feature type="transmembrane region" description="Helical" evidence="1">
    <location>
        <begin position="52"/>
        <end position="73"/>
    </location>
</feature>
<reference evidence="2" key="1">
    <citation type="journal article" date="2014" name="Int. J. Syst. Evol. Microbiol.">
        <title>Complete genome sequence of Corynebacterium casei LMG S-19264T (=DSM 44701T), isolated from a smear-ripened cheese.</title>
        <authorList>
            <consortium name="US DOE Joint Genome Institute (JGI-PGF)"/>
            <person name="Walter F."/>
            <person name="Albersmeier A."/>
            <person name="Kalinowski J."/>
            <person name="Ruckert C."/>
        </authorList>
    </citation>
    <scope>NUCLEOTIDE SEQUENCE</scope>
    <source>
        <strain evidence="2">CCM 7897</strain>
    </source>
</reference>
<keyword evidence="1" id="KW-0472">Membrane</keyword>
<dbReference type="EMBL" id="BMCT01000004">
    <property type="protein sequence ID" value="GGF68143.1"/>
    <property type="molecule type" value="Genomic_DNA"/>
</dbReference>
<dbReference type="Pfam" id="PF06496">
    <property type="entry name" value="DUF1097"/>
    <property type="match status" value="1"/>
</dbReference>
<evidence type="ECO:0000313" key="3">
    <source>
        <dbReference type="Proteomes" id="UP000606044"/>
    </source>
</evidence>
<feature type="transmembrane region" description="Helical" evidence="1">
    <location>
        <begin position="134"/>
        <end position="159"/>
    </location>
</feature>
<keyword evidence="1" id="KW-1133">Transmembrane helix</keyword>
<name>A0A917FCJ5_9HYPH</name>
<dbReference type="AlphaFoldDB" id="A0A917FCJ5"/>
<reference evidence="2" key="2">
    <citation type="submission" date="2020-09" db="EMBL/GenBank/DDBJ databases">
        <authorList>
            <person name="Sun Q."/>
            <person name="Sedlacek I."/>
        </authorList>
    </citation>
    <scope>NUCLEOTIDE SEQUENCE</scope>
    <source>
        <strain evidence="2">CCM 7897</strain>
    </source>
</reference>